<gene>
    <name evidence="10" type="ORF">FWILDA_LOCUS8302</name>
</gene>
<evidence type="ECO:0000313" key="10">
    <source>
        <dbReference type="EMBL" id="CAI2177872.1"/>
    </source>
</evidence>
<dbReference type="GO" id="GO:0005634">
    <property type="term" value="C:nucleus"/>
    <property type="evidence" value="ECO:0007669"/>
    <property type="project" value="TreeGrafter"/>
</dbReference>
<dbReference type="PROSITE" id="PS01287">
    <property type="entry name" value="RTC"/>
    <property type="match status" value="1"/>
</dbReference>
<feature type="domain" description="RNA 3'-terminal phosphate cyclase insert" evidence="9">
    <location>
        <begin position="208"/>
        <end position="282"/>
    </location>
</feature>
<name>A0A9W4X0R0_9GLOM</name>
<dbReference type="InterPro" id="IPR020719">
    <property type="entry name" value="RNA3'_term_phos_cycl-like_CS"/>
</dbReference>
<dbReference type="Pfam" id="PF05189">
    <property type="entry name" value="RTC_insert"/>
    <property type="match status" value="1"/>
</dbReference>
<dbReference type="EC" id="6.5.1.4" evidence="2"/>
<dbReference type="InterPro" id="IPR036553">
    <property type="entry name" value="RPTC_insert"/>
</dbReference>
<dbReference type="SUPFAM" id="SSF55205">
    <property type="entry name" value="EPT/RTPC-like"/>
    <property type="match status" value="2"/>
</dbReference>
<dbReference type="AlphaFoldDB" id="A0A9W4X0R0"/>
<dbReference type="NCBIfam" id="TIGR03399">
    <property type="entry name" value="RNA_3prim_cycl"/>
    <property type="match status" value="1"/>
</dbReference>
<dbReference type="OrthoDB" id="25029at2759"/>
<comment type="caution">
    <text evidence="10">The sequence shown here is derived from an EMBL/GenBank/DDBJ whole genome shotgun (WGS) entry which is preliminary data.</text>
</comment>
<evidence type="ECO:0000256" key="4">
    <source>
        <dbReference type="ARBA" id="ARBA00022741"/>
    </source>
</evidence>
<feature type="active site" description="Tele-AMP-histidine intermediate" evidence="6">
    <location>
        <position position="316"/>
    </location>
</feature>
<dbReference type="EMBL" id="CAMKVN010001755">
    <property type="protein sequence ID" value="CAI2177872.1"/>
    <property type="molecule type" value="Genomic_DNA"/>
</dbReference>
<keyword evidence="11" id="KW-1185">Reference proteome</keyword>
<keyword evidence="7" id="KW-0067">ATP-binding</keyword>
<evidence type="ECO:0000256" key="1">
    <source>
        <dbReference type="ARBA" id="ARBA00009206"/>
    </source>
</evidence>
<evidence type="ECO:0000256" key="5">
    <source>
        <dbReference type="ARBA" id="ARBA00024481"/>
    </source>
</evidence>
<keyword evidence="3" id="KW-0436">Ligase</keyword>
<evidence type="ECO:0000256" key="2">
    <source>
        <dbReference type="ARBA" id="ARBA00012725"/>
    </source>
</evidence>
<evidence type="ECO:0000256" key="3">
    <source>
        <dbReference type="ARBA" id="ARBA00022598"/>
    </source>
</evidence>
<dbReference type="InterPro" id="IPR013792">
    <property type="entry name" value="RNA3'P_cycl/enolpyr_Trfase_a/b"/>
</dbReference>
<dbReference type="Pfam" id="PF01137">
    <property type="entry name" value="RTC"/>
    <property type="match status" value="1"/>
</dbReference>
<accession>A0A9W4X0R0</accession>
<dbReference type="Gene3D" id="3.30.360.20">
    <property type="entry name" value="RNA 3'-terminal phosphate cyclase, insert domain"/>
    <property type="match status" value="1"/>
</dbReference>
<protein>
    <recommendedName>
        <fullName evidence="2">RNA 3'-terminal-phosphate cyclase (ATP)</fullName>
        <ecNumber evidence="2">6.5.1.4</ecNumber>
    </recommendedName>
</protein>
<evidence type="ECO:0000259" key="8">
    <source>
        <dbReference type="Pfam" id="PF01137"/>
    </source>
</evidence>
<dbReference type="InterPro" id="IPR013791">
    <property type="entry name" value="RNA3'-term_phos_cycl_insert"/>
</dbReference>
<reference evidence="10" key="1">
    <citation type="submission" date="2022-08" db="EMBL/GenBank/DDBJ databases">
        <authorList>
            <person name="Kallberg Y."/>
            <person name="Tangrot J."/>
            <person name="Rosling A."/>
        </authorList>
    </citation>
    <scope>NUCLEOTIDE SEQUENCE</scope>
    <source>
        <strain evidence="10">Wild A</strain>
    </source>
</reference>
<feature type="domain" description="RNA 3'-terminal phosphate cyclase" evidence="8">
    <location>
        <begin position="18"/>
        <end position="334"/>
    </location>
</feature>
<keyword evidence="4 7" id="KW-0547">Nucleotide-binding</keyword>
<evidence type="ECO:0000256" key="7">
    <source>
        <dbReference type="PIRSR" id="PIRSR005378-2"/>
    </source>
</evidence>
<dbReference type="GO" id="GO:0003963">
    <property type="term" value="F:RNA-3'-phosphate cyclase activity"/>
    <property type="evidence" value="ECO:0007669"/>
    <property type="project" value="UniProtKB-EC"/>
</dbReference>
<feature type="binding site" evidence="7">
    <location>
        <begin position="290"/>
        <end position="294"/>
    </location>
    <ligand>
        <name>ATP</name>
        <dbReference type="ChEBI" id="CHEBI:30616"/>
    </ligand>
</feature>
<dbReference type="InterPro" id="IPR037136">
    <property type="entry name" value="RNA3'_phos_cyclase_dom_sf"/>
</dbReference>
<dbReference type="PANTHER" id="PTHR11096">
    <property type="entry name" value="RNA 3' TERMINAL PHOSPHATE CYCLASE"/>
    <property type="match status" value="1"/>
</dbReference>
<dbReference type="GO" id="GO:0006396">
    <property type="term" value="P:RNA processing"/>
    <property type="evidence" value="ECO:0007669"/>
    <property type="project" value="InterPro"/>
</dbReference>
<dbReference type="InterPro" id="IPR017770">
    <property type="entry name" value="RNA3'_term_phos_cyc_type_1"/>
</dbReference>
<evidence type="ECO:0000313" key="11">
    <source>
        <dbReference type="Proteomes" id="UP001153678"/>
    </source>
</evidence>
<comment type="similarity">
    <text evidence="1">Belongs to the RNA 3'-terminal cyclase family. Type 1 subfamily.</text>
</comment>
<comment type="catalytic activity">
    <reaction evidence="5">
        <text>a 3'-end 3'-phospho-ribonucleotide-RNA + ATP = a 3'-end 2',3'-cyclophospho-ribonucleotide-RNA + AMP + diphosphate</text>
        <dbReference type="Rhea" id="RHEA:23976"/>
        <dbReference type="Rhea" id="RHEA-COMP:10463"/>
        <dbReference type="Rhea" id="RHEA-COMP:10464"/>
        <dbReference type="ChEBI" id="CHEBI:30616"/>
        <dbReference type="ChEBI" id="CHEBI:33019"/>
        <dbReference type="ChEBI" id="CHEBI:83062"/>
        <dbReference type="ChEBI" id="CHEBI:83064"/>
        <dbReference type="ChEBI" id="CHEBI:456215"/>
        <dbReference type="EC" id="6.5.1.4"/>
    </reaction>
</comment>
<dbReference type="Gene3D" id="3.65.10.20">
    <property type="entry name" value="RNA 3'-terminal phosphate cyclase domain"/>
    <property type="match status" value="1"/>
</dbReference>
<organism evidence="10 11">
    <name type="scientific">Funneliformis geosporum</name>
    <dbReference type="NCBI Taxonomy" id="1117311"/>
    <lineage>
        <taxon>Eukaryota</taxon>
        <taxon>Fungi</taxon>
        <taxon>Fungi incertae sedis</taxon>
        <taxon>Mucoromycota</taxon>
        <taxon>Glomeromycotina</taxon>
        <taxon>Glomeromycetes</taxon>
        <taxon>Glomerales</taxon>
        <taxon>Glomeraceae</taxon>
        <taxon>Funneliformis</taxon>
    </lineage>
</organism>
<proteinExistence type="inferred from homology"/>
<dbReference type="Proteomes" id="UP001153678">
    <property type="component" value="Unassembled WGS sequence"/>
</dbReference>
<feature type="binding site" evidence="7">
    <location>
        <position position="109"/>
    </location>
    <ligand>
        <name>ATP</name>
        <dbReference type="ChEBI" id="CHEBI:30616"/>
    </ligand>
</feature>
<dbReference type="PIRSF" id="PIRSF005378">
    <property type="entry name" value="RNA3'_term_phos_cycl_euk"/>
    <property type="match status" value="1"/>
</dbReference>
<evidence type="ECO:0000259" key="9">
    <source>
        <dbReference type="Pfam" id="PF05189"/>
    </source>
</evidence>
<dbReference type="GO" id="GO:0005524">
    <property type="term" value="F:ATP binding"/>
    <property type="evidence" value="ECO:0007669"/>
    <property type="project" value="UniProtKB-KW"/>
</dbReference>
<dbReference type="InterPro" id="IPR000228">
    <property type="entry name" value="RNA3'_term_phos_cyc"/>
</dbReference>
<dbReference type="InterPro" id="IPR023797">
    <property type="entry name" value="RNA3'_phos_cyclase_dom"/>
</dbReference>
<evidence type="ECO:0000256" key="6">
    <source>
        <dbReference type="PIRSR" id="PIRSR005378-1"/>
    </source>
</evidence>
<sequence length="371" mass="40750">MSTAFQTETLTLDASLFEGGGQVIRNCIGLSCLLHKPIKLLNVRAKRENPGLKPQHVSGLKLIQNIFQADLQGGNARSKEIYFKPNETNSINTFIADTQTAGSITLLIQISLPPLLFSAPPPKSKLFLPPRSKKVILKGGTAVNAAPPIDFLIEVFKPIVEREFGLNFDVSLIRRGYYPKGGGEVVLRVDPIVEKSLKPSNLVDLESASKVLTEAALFELKNIQFDIEINTERYNTCKGSDILLWAETSSGCLISGHAISDKKKSPEEGGRRAAEELIRNIKHGGCVDEYLQDQLIIFMALAEGKSKLVSGPISSHTRAAIHFVEVMSGVKFYIKKLDPLESLNIQDDQSEYGNSYLIECEGIGLKVSKQL</sequence>
<dbReference type="PANTHER" id="PTHR11096:SF0">
    <property type="entry name" value="RNA 3'-TERMINAL PHOSPHATE CYCLASE"/>
    <property type="match status" value="1"/>
</dbReference>